<protein>
    <submittedName>
        <fullName evidence="3">DUF3344 domain-containing protein</fullName>
    </submittedName>
</protein>
<accession>A0ABU2R3Y8</accession>
<proteinExistence type="predicted"/>
<evidence type="ECO:0000313" key="4">
    <source>
        <dbReference type="Proteomes" id="UP001183610"/>
    </source>
</evidence>
<evidence type="ECO:0000256" key="1">
    <source>
        <dbReference type="SAM" id="MobiDB-lite"/>
    </source>
</evidence>
<feature type="region of interest" description="Disordered" evidence="1">
    <location>
        <begin position="34"/>
        <end position="113"/>
    </location>
</feature>
<organism evidence="3 4">
    <name type="scientific">Streptomyces evansiae</name>
    <dbReference type="NCBI Taxonomy" id="3075535"/>
    <lineage>
        <taxon>Bacteria</taxon>
        <taxon>Bacillati</taxon>
        <taxon>Actinomycetota</taxon>
        <taxon>Actinomycetes</taxon>
        <taxon>Kitasatosporales</taxon>
        <taxon>Streptomycetaceae</taxon>
        <taxon>Streptomyces</taxon>
    </lineage>
</organism>
<evidence type="ECO:0000313" key="3">
    <source>
        <dbReference type="EMBL" id="MDT0411416.1"/>
    </source>
</evidence>
<name>A0ABU2R3Y8_9ACTN</name>
<feature type="signal peptide" evidence="2">
    <location>
        <begin position="1"/>
        <end position="26"/>
    </location>
</feature>
<feature type="compositionally biased region" description="Low complexity" evidence="1">
    <location>
        <begin position="466"/>
        <end position="475"/>
    </location>
</feature>
<feature type="compositionally biased region" description="Gly residues" evidence="1">
    <location>
        <begin position="455"/>
        <end position="465"/>
    </location>
</feature>
<comment type="caution">
    <text evidence="3">The sequence shown here is derived from an EMBL/GenBank/DDBJ whole genome shotgun (WGS) entry which is preliminary data.</text>
</comment>
<sequence>MRSRLPLSAVVRRGAACALLALAALAQGPLAGAAARDGGAAGAAPAASGTRAKPVPTKGAARAESVPSKGAAHAKPAQATGAAHAAPRSAAHAAPRSAAHAAPRSAASSAPRTAARLPLAPRWSATLHGGFARAAASAVVCEAPAVKGVPACAGARRGERAAKGRTAPNNGDYALSYADSDDDPNTYNSTRARLDLPDGARIRYARLYWGGNLRVGEQKPLADAGTVLVAEPGGAYRKVSADTTVGHRVAGGAEALHASADVTDLVRASGPGEWTVAQLPIAKGHSATGGWGGWTLVAAWEEPGAPLRRLALWDGFESLHVGDRDRRTLRVDLPGHHVPAGASGRMGIVAYDGDRGVDGDAVTVRTGEAKPVPLGGDAANPTADLLNSTISDNSTSGTKSSRGIPPHTFGYDSDVLDLRKALRPGGTGLRVDVSAQRDAVWLGALWAETDEARAGRGGVAGGGTRAGAEAAGRRD</sequence>
<dbReference type="Proteomes" id="UP001183610">
    <property type="component" value="Unassembled WGS sequence"/>
</dbReference>
<feature type="compositionally biased region" description="Low complexity" evidence="1">
    <location>
        <begin position="34"/>
        <end position="52"/>
    </location>
</feature>
<feature type="region of interest" description="Disordered" evidence="1">
    <location>
        <begin position="389"/>
        <end position="409"/>
    </location>
</feature>
<keyword evidence="2" id="KW-0732">Signal</keyword>
<gene>
    <name evidence="3" type="ORF">RM698_20520</name>
</gene>
<dbReference type="RefSeq" id="WP_311651889.1">
    <property type="nucleotide sequence ID" value="NZ_JAVRET010000050.1"/>
</dbReference>
<reference evidence="4" key="1">
    <citation type="submission" date="2023-07" db="EMBL/GenBank/DDBJ databases">
        <title>30 novel species of actinomycetes from the DSMZ collection.</title>
        <authorList>
            <person name="Nouioui I."/>
        </authorList>
    </citation>
    <scope>NUCLEOTIDE SEQUENCE [LARGE SCALE GENOMIC DNA]</scope>
    <source>
        <strain evidence="4">DSM 41979</strain>
    </source>
</reference>
<feature type="compositionally biased region" description="Polar residues" evidence="1">
    <location>
        <begin position="389"/>
        <end position="401"/>
    </location>
</feature>
<feature type="compositionally biased region" description="Low complexity" evidence="1">
    <location>
        <begin position="69"/>
        <end position="113"/>
    </location>
</feature>
<feature type="chain" id="PRO_5047415212" evidence="2">
    <location>
        <begin position="27"/>
        <end position="475"/>
    </location>
</feature>
<keyword evidence="4" id="KW-1185">Reference proteome</keyword>
<evidence type="ECO:0000256" key="2">
    <source>
        <dbReference type="SAM" id="SignalP"/>
    </source>
</evidence>
<feature type="region of interest" description="Disordered" evidence="1">
    <location>
        <begin position="454"/>
        <end position="475"/>
    </location>
</feature>
<dbReference type="EMBL" id="JAVRET010000050">
    <property type="protein sequence ID" value="MDT0411416.1"/>
    <property type="molecule type" value="Genomic_DNA"/>
</dbReference>